<evidence type="ECO:0000256" key="7">
    <source>
        <dbReference type="ARBA" id="ARBA00023242"/>
    </source>
</evidence>
<sequence>MDLQASELDPIGVHEGRDAPARRKVDEANIQLLNMLPEIRMATAFAKEKCSASEEFQNELEREILKGREEDLRIMRDTVSKSLRIKILEHNSGIELNERFQNTSAVLRALLEEVESVESGRPEIVKRLRETQLACHKSLDQLKSLLVSVKKLQTVKHPSYLEDKVTHYELAISKLEEKLYKEAEGRTNRLECVICAEREVDTIFTCGHNCCLFLDEEQWKTISNNFYDKWNFPNCVGSIDGKHVVLEAPKHSGSLYLNYKGTFSIVLLAVCDADYMFTYVNVGGYGKQSDGGVLASSSLGKMLKTGSIAYFNRKRKLPNSTKEMTPFLVAAGLTVSKRIFNYRLSRARRTIENAFGIMATRFRVFRRPIAASTQKAEQIILACVALHNFIKTEEGILTPAERSYCPPGYGDTGGEPNGRWRDEQLSGALIDISKLSVAAHERLSKTMRDSLQDYVVNEGAVEWQEERVGLR</sequence>
<dbReference type="GO" id="GO:0005634">
    <property type="term" value="C:nucleus"/>
    <property type="evidence" value="ECO:0007669"/>
    <property type="project" value="UniProtKB-SubCell"/>
</dbReference>
<feature type="region of interest" description="Disordered" evidence="8">
    <location>
        <begin position="1"/>
        <end position="20"/>
    </location>
</feature>
<dbReference type="GO" id="GO:0046872">
    <property type="term" value="F:metal ion binding"/>
    <property type="evidence" value="ECO:0007669"/>
    <property type="project" value="UniProtKB-KW"/>
</dbReference>
<dbReference type="EMBL" id="LNIX01000029">
    <property type="protein sequence ID" value="OXA41570.1"/>
    <property type="molecule type" value="Genomic_DNA"/>
</dbReference>
<dbReference type="OrthoDB" id="6576773at2759"/>
<dbReference type="PANTHER" id="PTHR22930:SF269">
    <property type="entry name" value="NUCLEASE HARBI1-LIKE PROTEIN"/>
    <property type="match status" value="1"/>
</dbReference>
<comment type="cofactor">
    <cofactor evidence="1">
        <name>a divalent metal cation</name>
        <dbReference type="ChEBI" id="CHEBI:60240"/>
    </cofactor>
</comment>
<feature type="domain" description="DDE Tnp4" evidence="9">
    <location>
        <begin position="239"/>
        <end position="388"/>
    </location>
</feature>
<evidence type="ECO:0000256" key="5">
    <source>
        <dbReference type="ARBA" id="ARBA00022723"/>
    </source>
</evidence>
<evidence type="ECO:0000256" key="3">
    <source>
        <dbReference type="ARBA" id="ARBA00006958"/>
    </source>
</evidence>
<name>A0A226D8V8_FOLCA</name>
<keyword evidence="11" id="KW-1185">Reference proteome</keyword>
<dbReference type="Proteomes" id="UP000198287">
    <property type="component" value="Unassembled WGS sequence"/>
</dbReference>
<accession>A0A226D8V8</accession>
<evidence type="ECO:0000313" key="10">
    <source>
        <dbReference type="EMBL" id="OXA41570.1"/>
    </source>
</evidence>
<dbReference type="AlphaFoldDB" id="A0A226D8V8"/>
<keyword evidence="4" id="KW-0540">Nuclease</keyword>
<dbReference type="PANTHER" id="PTHR22930">
    <property type="match status" value="1"/>
</dbReference>
<evidence type="ECO:0000256" key="1">
    <source>
        <dbReference type="ARBA" id="ARBA00001968"/>
    </source>
</evidence>
<comment type="caution">
    <text evidence="10">The sequence shown here is derived from an EMBL/GenBank/DDBJ whole genome shotgun (WGS) entry which is preliminary data.</text>
</comment>
<organism evidence="10 11">
    <name type="scientific">Folsomia candida</name>
    <name type="common">Springtail</name>
    <dbReference type="NCBI Taxonomy" id="158441"/>
    <lineage>
        <taxon>Eukaryota</taxon>
        <taxon>Metazoa</taxon>
        <taxon>Ecdysozoa</taxon>
        <taxon>Arthropoda</taxon>
        <taxon>Hexapoda</taxon>
        <taxon>Collembola</taxon>
        <taxon>Entomobryomorpha</taxon>
        <taxon>Isotomoidea</taxon>
        <taxon>Isotomidae</taxon>
        <taxon>Proisotominae</taxon>
        <taxon>Folsomia</taxon>
    </lineage>
</organism>
<dbReference type="InterPro" id="IPR045249">
    <property type="entry name" value="HARBI1-like"/>
</dbReference>
<dbReference type="STRING" id="158441.A0A226D8V8"/>
<dbReference type="GO" id="GO:0004518">
    <property type="term" value="F:nuclease activity"/>
    <property type="evidence" value="ECO:0007669"/>
    <property type="project" value="UniProtKB-KW"/>
</dbReference>
<proteinExistence type="inferred from homology"/>
<evidence type="ECO:0000256" key="6">
    <source>
        <dbReference type="ARBA" id="ARBA00022801"/>
    </source>
</evidence>
<comment type="subcellular location">
    <subcellularLocation>
        <location evidence="2">Nucleus</location>
    </subcellularLocation>
</comment>
<evidence type="ECO:0000259" key="9">
    <source>
        <dbReference type="Pfam" id="PF13359"/>
    </source>
</evidence>
<comment type="similarity">
    <text evidence="3">Belongs to the HARBI1 family.</text>
</comment>
<keyword evidence="7" id="KW-0539">Nucleus</keyword>
<dbReference type="InterPro" id="IPR027806">
    <property type="entry name" value="HARBI1_dom"/>
</dbReference>
<keyword evidence="6" id="KW-0378">Hydrolase</keyword>
<evidence type="ECO:0000313" key="11">
    <source>
        <dbReference type="Proteomes" id="UP000198287"/>
    </source>
</evidence>
<dbReference type="Pfam" id="PF13359">
    <property type="entry name" value="DDE_Tnp_4"/>
    <property type="match status" value="1"/>
</dbReference>
<dbReference type="GO" id="GO:0016787">
    <property type="term" value="F:hydrolase activity"/>
    <property type="evidence" value="ECO:0007669"/>
    <property type="project" value="UniProtKB-KW"/>
</dbReference>
<evidence type="ECO:0000256" key="4">
    <source>
        <dbReference type="ARBA" id="ARBA00022722"/>
    </source>
</evidence>
<gene>
    <name evidence="10" type="ORF">Fcan01_23869</name>
</gene>
<evidence type="ECO:0000256" key="2">
    <source>
        <dbReference type="ARBA" id="ARBA00004123"/>
    </source>
</evidence>
<reference evidence="10 11" key="1">
    <citation type="submission" date="2015-12" db="EMBL/GenBank/DDBJ databases">
        <title>The genome of Folsomia candida.</title>
        <authorList>
            <person name="Faddeeva A."/>
            <person name="Derks M.F."/>
            <person name="Anvar Y."/>
            <person name="Smit S."/>
            <person name="Van Straalen N."/>
            <person name="Roelofs D."/>
        </authorList>
    </citation>
    <scope>NUCLEOTIDE SEQUENCE [LARGE SCALE GENOMIC DNA]</scope>
    <source>
        <strain evidence="10 11">VU population</strain>
        <tissue evidence="10">Whole body</tissue>
    </source>
</reference>
<protein>
    <submittedName>
        <fullName evidence="10">Putative nuclease HARBI1</fullName>
    </submittedName>
</protein>
<keyword evidence="5" id="KW-0479">Metal-binding</keyword>
<evidence type="ECO:0000256" key="8">
    <source>
        <dbReference type="SAM" id="MobiDB-lite"/>
    </source>
</evidence>